<proteinExistence type="predicted"/>
<dbReference type="Gene3D" id="2.60.120.430">
    <property type="entry name" value="Galactose-binding lectin"/>
    <property type="match status" value="3"/>
</dbReference>
<feature type="chain" id="PRO_5046788144" evidence="2">
    <location>
        <begin position="22"/>
        <end position="2078"/>
    </location>
</feature>
<protein>
    <submittedName>
        <fullName evidence="4">T9SS type A sorting domain-containing protein</fullName>
    </submittedName>
</protein>
<evidence type="ECO:0000313" key="5">
    <source>
        <dbReference type="Proteomes" id="UP001491349"/>
    </source>
</evidence>
<name>A0ABU9E0V9_9FLAO</name>
<dbReference type="InterPro" id="IPR008964">
    <property type="entry name" value="Invasin/intimin_cell_adhesion"/>
</dbReference>
<dbReference type="RefSeq" id="WP_341432127.1">
    <property type="nucleotide sequence ID" value="NZ_JBBPCB010000004.1"/>
</dbReference>
<dbReference type="Pfam" id="PF18962">
    <property type="entry name" value="Por_Secre_tail"/>
    <property type="match status" value="1"/>
</dbReference>
<evidence type="ECO:0000256" key="1">
    <source>
        <dbReference type="ARBA" id="ARBA00022729"/>
    </source>
</evidence>
<comment type="caution">
    <text evidence="4">The sequence shown here is derived from an EMBL/GenBank/DDBJ whole genome shotgun (WGS) entry which is preliminary data.</text>
</comment>
<accession>A0ABU9E0V9</accession>
<dbReference type="EMBL" id="JBBPCB010000004">
    <property type="protein sequence ID" value="MEK8180282.1"/>
    <property type="molecule type" value="Genomic_DNA"/>
</dbReference>
<dbReference type="InterPro" id="IPR026444">
    <property type="entry name" value="Secre_tail"/>
</dbReference>
<dbReference type="Gene3D" id="2.60.40.1080">
    <property type="match status" value="4"/>
</dbReference>
<evidence type="ECO:0000256" key="2">
    <source>
        <dbReference type="SAM" id="SignalP"/>
    </source>
</evidence>
<dbReference type="SUPFAM" id="SSF49373">
    <property type="entry name" value="Invasin/intimin cell-adhesion fragments"/>
    <property type="match status" value="4"/>
</dbReference>
<feature type="domain" description="Secretion system C-terminal sorting" evidence="3">
    <location>
        <begin position="2004"/>
        <end position="2069"/>
    </location>
</feature>
<dbReference type="Proteomes" id="UP001491349">
    <property type="component" value="Unassembled WGS sequence"/>
</dbReference>
<evidence type="ECO:0000313" key="4">
    <source>
        <dbReference type="EMBL" id="MEK8180282.1"/>
    </source>
</evidence>
<sequence>MKKLLLLFFLLSFSLGQSQGAAPGDPGRNSWDVISLFSAAYTDLAGTNFNPNWGQAGSTANGSVVWPGNMTTPSYGGDAVKQYQNSGNYQGTAMSSDVNVNAMTRFHIEIYSSTLTSIRVSLIKTTGGTVEVPTTLVLVPNQWNVFNIDISGAAFNAVRPVFREIKYDQPAGAGNIQNLIVDNMFFWRPATTQPPTLGAFTVPAKIIGDAPFSLTAPTTNSAGAFTYTSSNTAVATISGDIVTVVGAGSSIITATQAADGIYGSGSTTATLNVTPPAAPTPPVRNTWDRISLYSNAYAPSSAPSWGAAGTDVSLPGGDTARYFNGFTLARLAFAATNVSQMTHLHIDAYSINQNPLWFELNGVRRVTNTPINGWTSVDIPLSEFVGLNLTNVSFFDLNNPTGAAAPVKQVYLDNIYFYRAATDLPPTLGAFTVTSPVTFGDAPFTLTNPTSNSSGAWSYSSSPAGVVTISGNTVTIISGGTTTITATQAAVPGVYGAGTATATLVVNFPPPGPSPIPPARDPASVVSLYTGNPTTYANVVTATQASWSTGSTTSNFNFANGTNTCIQVNNLGFFGLVTNGANFSVATMSKLHVDIYVNTPMTSMILNLLAPSDRNYSIGPLVAGWNSFDIPLSVYGTGFTNINGIKFEQSGGTPRQIYIDNVYFYTGGAPTITNFPSLARVNGAAPFNLTAPTSDSPGAFTYTSSNEAVATISGNTVTVVGAGVSTITATQAASGFFTTGSINATLTVTASSIPLVGPAAPPARNAWDVFSVFSDAAYTVVPGTRNYNPGWGQAGAGAVIALEDASNVWRASNLNYQGIQFGSNVDVSAMTHFHVDVWTFDETSLQFFQISNTTGERSVALAAPYGALTQGQWISYDIPLTAWTSQSGFTTTALKEFKIVGSGGKTVYLDNMYFYRAATTQPPTLGAFTVPAKVVGDAAFALTAPTSNSAGAFTYTSSNTAVATISGDIVTIVGAGSSIITATQTADGSYGTASTTATLNVTPPAAPTPPVRNTWDRISLYSNAYAPTSAPSWGAAGVDVTLPGGDTARYFNGFTLARLAFAATNISEMTHLHIDAYSINQNPLWFELNGVRRVTSTPVNGWTSVDIPLSEFTGLNLTNVSFFDLNNPTGAVAPVKQVYLDNIYFYRAATLQPPTLGALTLPSPVVVGDAPFVLTNPTTNSAGSFSYTSSNTAVATVSGNTVTVVGGGTTTITATVASDGVYGPRSTTAVLTVTFAPPGPSPIPPARDPSKVMSVYTGTPAQVYANSPAYTLVRSSWTGGTTANFNFANGDNTCIQVNNLGFIGLVDQTERRLNVTAMTHLHLDVYLNAPLANLFVFLLAPGDRNYSTGPLVAGWNSLSIPLTAYPGALNDIYGFKIEQNVAPSTTQIYLDNIYFSNDFNTYYRDFDGDGFGNLASTTSAVSPPVGYVSNSTDCNDTDGSIWRTGDFYIDFDGDGYYFDLSPDPSFETVCYGATVDYPYILNPLGPDCDDSIVATPPTVSLTSSDADNTFVYGTSVTFTANAGNLGGGTASYDFKVNGTSVQTGASNSYVVNNLANGNQVSVSITVAGGSCLSTTTADSNVITNTVTGAYLSNITNYCGQTLPVIGSRIKCSVPVGVVGVLGYRFKITNNVTNAFTTVDTSVASFNMTMASGFSYGTSYTIQVAVLVDGLEHPYSAGCVITTPSVPINQPTTLCGQTLAALNTRIFASAVSGSQLYRWRVALSTAPTTYFFHTTTASSFRLTSVAGLNVTFGKTYLVAVQSEVLVNGVLTVSDYSSIPCSISTPSVSSVSLSANQCGGTLEGILDGIFVNSVPNAVSYTYRVRKVGTTSDYDYTSNFTSFKLSDVPGLSLTHESFYEVSVSVKIVIDGVTYDSPFSAPCTIGTPLFPSVGLQESQCSDGAEPIAGPYQVSSMSEAIYCDFVSGASYEFVLQKSVEGELVGSPIVVPRSSNFFTLNMVPGIESGVAYVVYVRLVYYGNGPEGKDCLIATPSTMRIVAAGFEAKAYPNPFANNFLLDLTTESASPVSIKVYDMVGRLVDSRESKASNLNSLAIGDQYPSGVYNVVVTQDEEVRALRVVKR</sequence>
<reference evidence="4 5" key="1">
    <citation type="submission" date="2024-04" db="EMBL/GenBank/DDBJ databases">
        <title>draft genome sequnece of Flavobacterium buctense JCM 30750.</title>
        <authorList>
            <person name="Kim D.-U."/>
        </authorList>
    </citation>
    <scope>NUCLEOTIDE SEQUENCE [LARGE SCALE GENOMIC DNA]</scope>
    <source>
        <strain evidence="4 5">JCM 30750</strain>
    </source>
</reference>
<evidence type="ECO:0000259" key="3">
    <source>
        <dbReference type="Pfam" id="PF18962"/>
    </source>
</evidence>
<keyword evidence="1 2" id="KW-0732">Signal</keyword>
<gene>
    <name evidence="4" type="ORF">WMW71_08005</name>
</gene>
<feature type="signal peptide" evidence="2">
    <location>
        <begin position="1"/>
        <end position="21"/>
    </location>
</feature>
<organism evidence="4 5">
    <name type="scientific">Flavobacterium buctense</name>
    <dbReference type="NCBI Taxonomy" id="1648146"/>
    <lineage>
        <taxon>Bacteria</taxon>
        <taxon>Pseudomonadati</taxon>
        <taxon>Bacteroidota</taxon>
        <taxon>Flavobacteriia</taxon>
        <taxon>Flavobacteriales</taxon>
        <taxon>Flavobacteriaceae</taxon>
        <taxon>Flavobacterium</taxon>
    </lineage>
</organism>
<dbReference type="NCBIfam" id="TIGR04183">
    <property type="entry name" value="Por_Secre_tail"/>
    <property type="match status" value="1"/>
</dbReference>
<keyword evidence="5" id="KW-1185">Reference proteome</keyword>